<dbReference type="PANTHER" id="PTHR16320:SF23">
    <property type="entry name" value="SPHINGOMYELINASE C 1"/>
    <property type="match status" value="1"/>
</dbReference>
<reference evidence="4 5" key="1">
    <citation type="submission" date="2013-01" db="EMBL/GenBank/DDBJ databases">
        <authorList>
            <person name="Harkins D.M."/>
            <person name="Durkin A.S."/>
            <person name="Brinkac L.M."/>
            <person name="Haft D.H."/>
            <person name="Selengut J.D."/>
            <person name="Sanka R."/>
            <person name="DePew J."/>
            <person name="Purushe J."/>
            <person name="Galloway R.L."/>
            <person name="Vinetz J.M."/>
            <person name="Sutton G.G."/>
            <person name="Nierman W.C."/>
            <person name="Fouts D.E."/>
        </authorList>
    </citation>
    <scope>NUCLEOTIDE SEQUENCE [LARGE SCALE GENOMIC DNA]</scope>
    <source>
        <strain evidence="4 5">79601</strain>
    </source>
</reference>
<dbReference type="AlphaFoldDB" id="M6D0Q2"/>
<keyword evidence="2 4" id="KW-0378">Hydrolase</keyword>
<dbReference type="InterPro" id="IPR017766">
    <property type="entry name" value="Sphingomyelinase/PLipase_C"/>
</dbReference>
<dbReference type="PANTHER" id="PTHR16320">
    <property type="entry name" value="SPHINGOMYELINASE FAMILY MEMBER"/>
    <property type="match status" value="1"/>
</dbReference>
<dbReference type="EMBL" id="ANIK01000007">
    <property type="protein sequence ID" value="EMJ97732.1"/>
    <property type="molecule type" value="Genomic_DNA"/>
</dbReference>
<dbReference type="Gene3D" id="3.60.10.10">
    <property type="entry name" value="Endonuclease/exonuclease/phosphatase"/>
    <property type="match status" value="1"/>
</dbReference>
<dbReference type="Pfam" id="PF03372">
    <property type="entry name" value="Exo_endo_phos"/>
    <property type="match status" value="1"/>
</dbReference>
<dbReference type="CDD" id="cd09078">
    <property type="entry name" value="nSMase"/>
    <property type="match status" value="1"/>
</dbReference>
<dbReference type="GO" id="GO:0004767">
    <property type="term" value="F:sphingomyelin phosphodiesterase activity"/>
    <property type="evidence" value="ECO:0007669"/>
    <property type="project" value="UniProtKB-EC"/>
</dbReference>
<evidence type="ECO:0000313" key="4">
    <source>
        <dbReference type="EMBL" id="EMJ97732.1"/>
    </source>
</evidence>
<sequence length="543" mass="61077">MLLLISNNASVDPANTGSTNVNPVSAASADVDLTNTGSTNINPVSTASANVDLTNTGSTNINPVSAASANVEIKILSHNVFLLPKELPGWGDWAQNERAELIASSDHIKNQDLIVFEEVFDANARGILLDKIRSMYPYQTDVIGRTPNDWDATLGDYKSLSLINGGVVIVSKWPIEEKIQYIFHDSGCGVDYFSNKGFVYVKIDKNGNKIHLIGTHVQSEDSECSDSGVSVRANQFDEIRNFIDSKKIPNDEIVLIAGDLNAIKGSREYYNMLTRLNANEPTYAGIPFTWDTKTNEMAAFYYEKEEPVYLDYILVSKSHFQPSVWQNLAYDPISTKTWTAAGYTSDEFSDHYPVYGFIYADPSTPTKSGHRRKYDQVSFVSAATGKKIQADSKKPNEWLKANADEDTDLTKFNLVQKNDPDSNPSCMKNGLVRIEPSHSLNYFWNWWIGGGRGNYAYYPKFNDGSNRIEIINLDERCLRNGSRIAFKDYDTFSGQYYYLGAWGDGNRSNYLYLWKNSVGLNEIFYLQLNSTPERDWSADLIYR</sequence>
<feature type="domain" description="Endonuclease/exonuclease/phosphatase" evidence="3">
    <location>
        <begin position="77"/>
        <end position="351"/>
    </location>
</feature>
<dbReference type="PATRIC" id="fig|1218565.3.peg.485"/>
<dbReference type="InterPro" id="IPR036691">
    <property type="entry name" value="Endo/exonu/phosph_ase_sf"/>
</dbReference>
<evidence type="ECO:0000259" key="3">
    <source>
        <dbReference type="Pfam" id="PF03372"/>
    </source>
</evidence>
<dbReference type="Proteomes" id="UP000011988">
    <property type="component" value="Unassembled WGS sequence"/>
</dbReference>
<comment type="caution">
    <text evidence="4">The sequence shown here is derived from an EMBL/GenBank/DDBJ whole genome shotgun (WGS) entry which is preliminary data.</text>
</comment>
<dbReference type="NCBIfam" id="TIGR03395">
    <property type="entry name" value="sphingomy"/>
    <property type="match status" value="1"/>
</dbReference>
<dbReference type="InterPro" id="IPR005135">
    <property type="entry name" value="Endo/exonuclease/phosphatase"/>
</dbReference>
<dbReference type="SUPFAM" id="SSF56219">
    <property type="entry name" value="DNase I-like"/>
    <property type="match status" value="1"/>
</dbReference>
<name>M6D0Q2_9LEPT</name>
<evidence type="ECO:0000313" key="5">
    <source>
        <dbReference type="Proteomes" id="UP000011988"/>
    </source>
</evidence>
<dbReference type="EC" id="3.1.4.12" evidence="4"/>
<protein>
    <submittedName>
        <fullName evidence="4">Sphingomyelin phosphodiesterase</fullName>
        <ecNumber evidence="4">3.1.4.12</ecNumber>
    </submittedName>
</protein>
<organism evidence="4 5">
    <name type="scientific">Leptospira alstonii serovar Sichuan str. 79601</name>
    <dbReference type="NCBI Taxonomy" id="1218565"/>
    <lineage>
        <taxon>Bacteria</taxon>
        <taxon>Pseudomonadati</taxon>
        <taxon>Spirochaetota</taxon>
        <taxon>Spirochaetia</taxon>
        <taxon>Leptospirales</taxon>
        <taxon>Leptospiraceae</taxon>
        <taxon>Leptospira</taxon>
    </lineage>
</organism>
<accession>M6D0Q2</accession>
<dbReference type="GO" id="GO:0005576">
    <property type="term" value="C:extracellular region"/>
    <property type="evidence" value="ECO:0007669"/>
    <property type="project" value="InterPro"/>
</dbReference>
<evidence type="ECO:0000256" key="2">
    <source>
        <dbReference type="ARBA" id="ARBA00022801"/>
    </source>
</evidence>
<gene>
    <name evidence="4" type="primary">sph_2</name>
    <name evidence="4" type="ORF">LEP1GSC194_1986</name>
</gene>
<proteinExistence type="predicted"/>
<evidence type="ECO:0000256" key="1">
    <source>
        <dbReference type="ARBA" id="ARBA00022729"/>
    </source>
</evidence>
<keyword evidence="1" id="KW-0732">Signal</keyword>
<dbReference type="InterPro" id="IPR038772">
    <property type="entry name" value="Sph/SMPD2-like"/>
</dbReference>